<feature type="region of interest" description="Disordered" evidence="1">
    <location>
        <begin position="57"/>
        <end position="83"/>
    </location>
</feature>
<organism evidence="2 3">
    <name type="scientific">Kluyvera genomosp. 3</name>
    <dbReference type="NCBI Taxonomy" id="2774055"/>
    <lineage>
        <taxon>Bacteria</taxon>
        <taxon>Pseudomonadati</taxon>
        <taxon>Pseudomonadota</taxon>
        <taxon>Gammaproteobacteria</taxon>
        <taxon>Enterobacterales</taxon>
        <taxon>Enterobacteriaceae</taxon>
        <taxon>Kluyvera</taxon>
    </lineage>
</organism>
<evidence type="ECO:0000313" key="3">
    <source>
        <dbReference type="Proteomes" id="UP000503580"/>
    </source>
</evidence>
<accession>A0A6G9RPB7</accession>
<keyword evidence="3" id="KW-1185">Reference proteome</keyword>
<reference evidence="2 3" key="1">
    <citation type="submission" date="2020-02" db="EMBL/GenBank/DDBJ databases">
        <title>Whole genome PO2S7.</title>
        <authorList>
            <person name="Singha K.M."/>
        </authorList>
    </citation>
    <scope>NUCLEOTIDE SEQUENCE [LARGE SCALE GENOMIC DNA]</scope>
    <source>
        <strain evidence="2 3">PO2S7</strain>
    </source>
</reference>
<gene>
    <name evidence="2" type="ORF">GY169_13745</name>
</gene>
<dbReference type="RefSeq" id="WP_167576092.1">
    <property type="nucleotide sequence ID" value="NZ_CP050321.1"/>
</dbReference>
<protein>
    <submittedName>
        <fullName evidence="2">Uncharacterized protein</fullName>
    </submittedName>
</protein>
<evidence type="ECO:0000313" key="2">
    <source>
        <dbReference type="EMBL" id="QIR27799.1"/>
    </source>
</evidence>
<dbReference type="AlphaFoldDB" id="A0A6G9RPB7"/>
<dbReference type="KEGG" id="kgn:GY169_13745"/>
<proteinExistence type="predicted"/>
<name>A0A6G9RPB7_9ENTR</name>
<evidence type="ECO:0000256" key="1">
    <source>
        <dbReference type="SAM" id="MobiDB-lite"/>
    </source>
</evidence>
<dbReference type="EMBL" id="CP050321">
    <property type="protein sequence ID" value="QIR27799.1"/>
    <property type="molecule type" value="Genomic_DNA"/>
</dbReference>
<sequence>MTDNFGWDDERKQLEHLSDEELEQLAREYDLLPEGVSLEDKSEEFVDGLIGEIIEAKAYHDSQDEERNEQQDIIEQQRRDANY</sequence>
<dbReference type="Proteomes" id="UP000503580">
    <property type="component" value="Chromosome"/>
</dbReference>